<dbReference type="PANTHER" id="PTHR33121">
    <property type="entry name" value="CYCLIC DI-GMP PHOSPHODIESTERASE PDEF"/>
    <property type="match status" value="1"/>
</dbReference>
<reference evidence="2" key="1">
    <citation type="journal article" date="2023" name="Phytobiomes J">
        <title>Deciphering the key players within the bacterial microbiota associated with aerial crown gall tumors on rhododendron: Insights into the gallobiome.</title>
        <authorList>
            <person name="Kuzmanovic N."/>
            <person name="Nesme J."/>
            <person name="Wolf J."/>
            <person name="Neumann-Schaal M."/>
            <person name="Petersen J."/>
            <person name="Fernandez-Gnecco G."/>
            <person name="Sproeer C."/>
            <person name="Bunk B."/>
            <person name="Overmann J."/>
            <person name="Sorensen S.J."/>
            <person name="Idczak E."/>
            <person name="Smalla K."/>
        </authorList>
    </citation>
    <scope>NUCLEOTIDE SEQUENCE [LARGE SCALE GENOMIC DNA]</scope>
    <source>
        <strain evidence="2">Rho-14.1</strain>
    </source>
</reference>
<protein>
    <submittedName>
        <fullName evidence="2">Sensor domain-containing phosphodiesterase</fullName>
    </submittedName>
</protein>
<dbReference type="Proteomes" id="UP001277561">
    <property type="component" value="Unassembled WGS sequence"/>
</dbReference>
<dbReference type="RefSeq" id="WP_320189002.1">
    <property type="nucleotide sequence ID" value="NZ_CP192765.1"/>
</dbReference>
<dbReference type="Gene3D" id="3.20.20.450">
    <property type="entry name" value="EAL domain"/>
    <property type="match status" value="1"/>
</dbReference>
<dbReference type="PANTHER" id="PTHR33121:SF19">
    <property type="entry name" value="CYCLIC DI-GMP PHOSPHODIESTERASE PA2567"/>
    <property type="match status" value="1"/>
</dbReference>
<keyword evidence="3" id="KW-1185">Reference proteome</keyword>
<dbReference type="EMBL" id="JAVRAD010000033">
    <property type="protein sequence ID" value="MDX8333021.1"/>
    <property type="molecule type" value="Genomic_DNA"/>
</dbReference>
<accession>A0ABU4W5J2</accession>
<name>A0ABU4W5J2_9HYPH</name>
<dbReference type="InterPro" id="IPR003018">
    <property type="entry name" value="GAF"/>
</dbReference>
<dbReference type="CDD" id="cd01948">
    <property type="entry name" value="EAL"/>
    <property type="match status" value="1"/>
</dbReference>
<evidence type="ECO:0000313" key="2">
    <source>
        <dbReference type="EMBL" id="MDX8333021.1"/>
    </source>
</evidence>
<dbReference type="InterPro" id="IPR000160">
    <property type="entry name" value="GGDEF_dom"/>
</dbReference>
<dbReference type="SUPFAM" id="SSF141868">
    <property type="entry name" value="EAL domain-like"/>
    <property type="match status" value="1"/>
</dbReference>
<dbReference type="Pfam" id="PF00563">
    <property type="entry name" value="EAL"/>
    <property type="match status" value="1"/>
</dbReference>
<organism evidence="2 3">
    <name type="scientific">Agrobacterium rosae</name>
    <dbReference type="NCBI Taxonomy" id="1972867"/>
    <lineage>
        <taxon>Bacteria</taxon>
        <taxon>Pseudomonadati</taxon>
        <taxon>Pseudomonadota</taxon>
        <taxon>Alphaproteobacteria</taxon>
        <taxon>Hyphomicrobiales</taxon>
        <taxon>Rhizobiaceae</taxon>
        <taxon>Rhizobium/Agrobacterium group</taxon>
        <taxon>Agrobacterium</taxon>
    </lineage>
</organism>
<dbReference type="Pfam" id="PF01590">
    <property type="entry name" value="GAF"/>
    <property type="match status" value="1"/>
</dbReference>
<dbReference type="InterPro" id="IPR035919">
    <property type="entry name" value="EAL_sf"/>
</dbReference>
<dbReference type="InterPro" id="IPR029016">
    <property type="entry name" value="GAF-like_dom_sf"/>
</dbReference>
<evidence type="ECO:0000259" key="1">
    <source>
        <dbReference type="PROSITE" id="PS50883"/>
    </source>
</evidence>
<dbReference type="Gene3D" id="3.30.450.40">
    <property type="match status" value="1"/>
</dbReference>
<gene>
    <name evidence="2" type="ORF">RMS29_27915</name>
</gene>
<dbReference type="SMART" id="SM00065">
    <property type="entry name" value="GAF"/>
    <property type="match status" value="1"/>
</dbReference>
<evidence type="ECO:0000313" key="3">
    <source>
        <dbReference type="Proteomes" id="UP001277561"/>
    </source>
</evidence>
<dbReference type="SUPFAM" id="SSF55781">
    <property type="entry name" value="GAF domain-like"/>
    <property type="match status" value="1"/>
</dbReference>
<dbReference type="SMART" id="SM00267">
    <property type="entry name" value="GGDEF"/>
    <property type="match status" value="1"/>
</dbReference>
<comment type="caution">
    <text evidence="2">The sequence shown here is derived from an EMBL/GenBank/DDBJ whole genome shotgun (WGS) entry which is preliminary data.</text>
</comment>
<dbReference type="Gene3D" id="3.30.70.270">
    <property type="match status" value="1"/>
</dbReference>
<dbReference type="PROSITE" id="PS50883">
    <property type="entry name" value="EAL"/>
    <property type="match status" value="1"/>
</dbReference>
<sequence>MQTTLIEAERLKAVADLALMDDERGQEAYDRIARLAKHIFATDVAAITFIDDKRQWFKSHIGIDLTENAREDAFCDITIRERETVVIEDTTADPRSSKNIFVVNDPAVRFYAGQPLMTDGGHAVGTLCLFDTRPRAVSDEERKILKDLAAMVMAQIKRDRDLAYVDPLTKLPNRLQFLSDLEDRLRAEDAGPVTVALIELMDLTEAAEAVRAFGIGFFNQQIKQAAAAIYRALPRTVLYQVGAFHLGLYIDGSTDRTSPEFQTVAQGIAEPFTTSIGIPVTLRPCIGLRSIKGDDTEISDVLRSLLSALKDARSADETFAIYDGASDDAHKRSFQLLTDFAAALKVPDQLRLVFQPRVNLSSGLSNSVEALLRWQHPVLGPISPAELFPIIEKTALVRQTTEWVMEAAVSAVADWLSGGLHLRCSFNISARNLEEDDFVDRLSVLLSRYRVPATLVEIEIVEDAALGTSDRVRERLHEIASLGVALAIDDFGSGYSNLSYLLSLPATYLKIDRSLASQIISEPKYATVVSSVVTMAHQLNYRIVAEGVETADVCDMLRMMGCDEVQGYYFSRPLEAGILFEWVKNCNLSASSLAS</sequence>
<dbReference type="InterPro" id="IPR001633">
    <property type="entry name" value="EAL_dom"/>
</dbReference>
<dbReference type="SMART" id="SM00052">
    <property type="entry name" value="EAL"/>
    <property type="match status" value="1"/>
</dbReference>
<proteinExistence type="predicted"/>
<dbReference type="InterPro" id="IPR043128">
    <property type="entry name" value="Rev_trsase/Diguanyl_cyclase"/>
</dbReference>
<dbReference type="InterPro" id="IPR050706">
    <property type="entry name" value="Cyclic-di-GMP_PDE-like"/>
</dbReference>
<feature type="domain" description="EAL" evidence="1">
    <location>
        <begin position="333"/>
        <end position="587"/>
    </location>
</feature>